<proteinExistence type="predicted"/>
<protein>
    <submittedName>
        <fullName evidence="2">Uncharacterized protein</fullName>
    </submittedName>
</protein>
<evidence type="ECO:0000256" key="1">
    <source>
        <dbReference type="SAM" id="MobiDB-lite"/>
    </source>
</evidence>
<reference evidence="2" key="1">
    <citation type="journal article" date="2023" name="bioRxiv">
        <title>Scaffold-level genome assemblies of two parasitoid biocontrol wasps reveal the parthenogenesis mechanism and an associated novel virus.</title>
        <authorList>
            <person name="Inwood S."/>
            <person name="Skelly J."/>
            <person name="Guhlin J."/>
            <person name="Harrop T."/>
            <person name="Goldson S."/>
            <person name="Dearden P."/>
        </authorList>
    </citation>
    <scope>NUCLEOTIDE SEQUENCE</scope>
    <source>
        <strain evidence="2">Irish</strain>
        <tissue evidence="2">Whole body</tissue>
    </source>
</reference>
<comment type="caution">
    <text evidence="2">The sequence shown here is derived from an EMBL/GenBank/DDBJ whole genome shotgun (WGS) entry which is preliminary data.</text>
</comment>
<keyword evidence="3" id="KW-1185">Reference proteome</keyword>
<accession>A0AA39C2U8</accession>
<feature type="non-terminal residue" evidence="2">
    <location>
        <position position="1"/>
    </location>
</feature>
<reference evidence="2" key="2">
    <citation type="submission" date="2023-03" db="EMBL/GenBank/DDBJ databases">
        <authorList>
            <person name="Inwood S.N."/>
            <person name="Skelly J.G."/>
            <person name="Guhlin J."/>
            <person name="Harrop T.W.R."/>
            <person name="Goldson S.G."/>
            <person name="Dearden P.K."/>
        </authorList>
    </citation>
    <scope>NUCLEOTIDE SEQUENCE</scope>
    <source>
        <strain evidence="2">Irish</strain>
        <tissue evidence="2">Whole body</tissue>
    </source>
</reference>
<dbReference type="AlphaFoldDB" id="A0AA39C2U8"/>
<dbReference type="Proteomes" id="UP001168990">
    <property type="component" value="Unassembled WGS sequence"/>
</dbReference>
<organism evidence="2 3">
    <name type="scientific">Microctonus aethiopoides</name>
    <dbReference type="NCBI Taxonomy" id="144406"/>
    <lineage>
        <taxon>Eukaryota</taxon>
        <taxon>Metazoa</taxon>
        <taxon>Ecdysozoa</taxon>
        <taxon>Arthropoda</taxon>
        <taxon>Hexapoda</taxon>
        <taxon>Insecta</taxon>
        <taxon>Pterygota</taxon>
        <taxon>Neoptera</taxon>
        <taxon>Endopterygota</taxon>
        <taxon>Hymenoptera</taxon>
        <taxon>Apocrita</taxon>
        <taxon>Ichneumonoidea</taxon>
        <taxon>Braconidae</taxon>
        <taxon>Euphorinae</taxon>
        <taxon>Microctonus</taxon>
    </lineage>
</organism>
<dbReference type="EMBL" id="JAQQBS010001921">
    <property type="protein sequence ID" value="KAK0156938.1"/>
    <property type="molecule type" value="Genomic_DNA"/>
</dbReference>
<feature type="region of interest" description="Disordered" evidence="1">
    <location>
        <begin position="49"/>
        <end position="72"/>
    </location>
</feature>
<sequence>KLMGIACFGQMMAKKYKMRSVDLLVKTLTESETAKESAIDCISDEDGLERRMSGWESEEDADNEEFKPPEGVASQQFDLEEVVSEKRKRYGRSITRAWNLLFPDSLLEKIVRYTNEEIQKHLEALENDDTGAFHNRIKPNQKWFSARTLETIEK</sequence>
<gene>
    <name evidence="2" type="ORF">PV328_012098</name>
</gene>
<name>A0AA39C2U8_9HYME</name>
<evidence type="ECO:0000313" key="2">
    <source>
        <dbReference type="EMBL" id="KAK0156938.1"/>
    </source>
</evidence>
<evidence type="ECO:0000313" key="3">
    <source>
        <dbReference type="Proteomes" id="UP001168990"/>
    </source>
</evidence>